<evidence type="ECO:0000313" key="1">
    <source>
        <dbReference type="EMBL" id="KAJ8007339.1"/>
    </source>
</evidence>
<gene>
    <name evidence="1" type="ORF">DPEC_G00116500</name>
</gene>
<keyword evidence="2" id="KW-1185">Reference proteome</keyword>
<evidence type="ECO:0000313" key="2">
    <source>
        <dbReference type="Proteomes" id="UP001157502"/>
    </source>
</evidence>
<comment type="caution">
    <text evidence="1">The sequence shown here is derived from an EMBL/GenBank/DDBJ whole genome shotgun (WGS) entry which is preliminary data.</text>
</comment>
<dbReference type="EMBL" id="CM055736">
    <property type="protein sequence ID" value="KAJ8007339.1"/>
    <property type="molecule type" value="Genomic_DNA"/>
</dbReference>
<sequence length="358" mass="38757">MEDTVDGNIELFSERHLFGNDSSLFNMSTSHLPSDSSITDMVVNGLSTVMLLITMVSLGCTMKVSKIKGHIMKPKGVAISVVAQYGIMPLTAFLLAKVLRLGRMEAVTVLICGCCPGGNLSNLLTLAIKGDMNLSIVLTNCSTTLALAMMPLLLLLYSQGFSDLASFVPYAGICLALVMTLVPCGIGILINYYRPQYSKTITKVGLSISLILAIVIIVLSVTSLGGTAIVTTVLSPSLVIVAMVMPLTGYTFGYALSYFIGLNEASRRTIAMETGCQNNQLSSTILKVTFPPDVIGSLYLFPMVYIMFQLGEALLLVVLLRLHQRFFQTPKHDMQVYKTVEVVKGEVEEVKEPMEVAV</sequence>
<accession>A0ACC2GUF7</accession>
<reference evidence="1" key="1">
    <citation type="submission" date="2021-05" db="EMBL/GenBank/DDBJ databases">
        <authorList>
            <person name="Pan Q."/>
            <person name="Jouanno E."/>
            <person name="Zahm M."/>
            <person name="Klopp C."/>
            <person name="Cabau C."/>
            <person name="Louis A."/>
            <person name="Berthelot C."/>
            <person name="Parey E."/>
            <person name="Roest Crollius H."/>
            <person name="Montfort J."/>
            <person name="Robinson-Rechavi M."/>
            <person name="Bouchez O."/>
            <person name="Lampietro C."/>
            <person name="Lopez Roques C."/>
            <person name="Donnadieu C."/>
            <person name="Postlethwait J."/>
            <person name="Bobe J."/>
            <person name="Dillon D."/>
            <person name="Chandos A."/>
            <person name="von Hippel F."/>
            <person name="Guiguen Y."/>
        </authorList>
    </citation>
    <scope>NUCLEOTIDE SEQUENCE</scope>
    <source>
        <strain evidence="1">YG-Jan2019</strain>
    </source>
</reference>
<organism evidence="1 2">
    <name type="scientific">Dallia pectoralis</name>
    <name type="common">Alaska blackfish</name>
    <dbReference type="NCBI Taxonomy" id="75939"/>
    <lineage>
        <taxon>Eukaryota</taxon>
        <taxon>Metazoa</taxon>
        <taxon>Chordata</taxon>
        <taxon>Craniata</taxon>
        <taxon>Vertebrata</taxon>
        <taxon>Euteleostomi</taxon>
        <taxon>Actinopterygii</taxon>
        <taxon>Neopterygii</taxon>
        <taxon>Teleostei</taxon>
        <taxon>Protacanthopterygii</taxon>
        <taxon>Esociformes</taxon>
        <taxon>Umbridae</taxon>
        <taxon>Dallia</taxon>
    </lineage>
</organism>
<proteinExistence type="predicted"/>
<dbReference type="Proteomes" id="UP001157502">
    <property type="component" value="Chromosome 9"/>
</dbReference>
<protein>
    <submittedName>
        <fullName evidence="1">Uncharacterized protein</fullName>
    </submittedName>
</protein>
<name>A0ACC2GUF7_DALPE</name>